<dbReference type="RefSeq" id="WP_270005467.1">
    <property type="nucleotide sequence ID" value="NZ_CAXQEU010000124.1"/>
</dbReference>
<evidence type="ECO:0000313" key="2">
    <source>
        <dbReference type="EMBL" id="MDA0177474.1"/>
    </source>
</evidence>
<protein>
    <submittedName>
        <fullName evidence="2">DUF1080 domain-containing protein</fullName>
    </submittedName>
</protein>
<dbReference type="EMBL" id="JAPFGC010000002">
    <property type="protein sequence ID" value="MDA0177474.1"/>
    <property type="molecule type" value="Genomic_DNA"/>
</dbReference>
<keyword evidence="3" id="KW-1185">Reference proteome</keyword>
<evidence type="ECO:0000259" key="1">
    <source>
        <dbReference type="Pfam" id="PF06439"/>
    </source>
</evidence>
<reference evidence="2" key="1">
    <citation type="submission" date="2022-11" db="EMBL/GenBank/DDBJ databases">
        <title>Refractory cell wall polysaccharides provide important carbon source for microbial heterotrophs in the hadal ocean.</title>
        <authorList>
            <person name="Zhu X."/>
        </authorList>
    </citation>
    <scope>NUCLEOTIDE SEQUENCE</scope>
    <source>
        <strain evidence="2">MTRN7</strain>
    </source>
</reference>
<organism evidence="2 3">
    <name type="scientific">Mesoflavibacter profundi</name>
    <dbReference type="NCBI Taxonomy" id="2708110"/>
    <lineage>
        <taxon>Bacteria</taxon>
        <taxon>Pseudomonadati</taxon>
        <taxon>Bacteroidota</taxon>
        <taxon>Flavobacteriia</taxon>
        <taxon>Flavobacteriales</taxon>
        <taxon>Flavobacteriaceae</taxon>
        <taxon>Mesoflavibacter</taxon>
    </lineage>
</organism>
<proteinExistence type="predicted"/>
<feature type="domain" description="3-keto-alpha-glucoside-1,2-lyase/3-keto-2-hydroxy-glucal hydratase" evidence="1">
    <location>
        <begin position="39"/>
        <end position="268"/>
    </location>
</feature>
<dbReference type="Gene3D" id="2.60.120.560">
    <property type="entry name" value="Exo-inulinase, domain 1"/>
    <property type="match status" value="1"/>
</dbReference>
<name>A0ABT4S062_9FLAO</name>
<dbReference type="Pfam" id="PF06439">
    <property type="entry name" value="3keto-disac_hyd"/>
    <property type="match status" value="1"/>
</dbReference>
<evidence type="ECO:0000313" key="3">
    <source>
        <dbReference type="Proteomes" id="UP001149142"/>
    </source>
</evidence>
<accession>A0ABT4S062</accession>
<dbReference type="InterPro" id="IPR010496">
    <property type="entry name" value="AL/BT2_dom"/>
</dbReference>
<dbReference type="Proteomes" id="UP001149142">
    <property type="component" value="Unassembled WGS sequence"/>
</dbReference>
<sequence length="271" mass="30975">MKFLYNISAFIIFIVLFNCKDADKTNTKIDKSVSSSKKEWKSLFNGYNLDGWTPKINGYLLGDNYNNTFRVEDSVIKVNYDQYDNFTDQFGHLFYKTPYSYYKLRLQYRFIGQQAKGGQSWATKNSGIMIHCQAPETMLKQQGFPISLEVQLLGGVTEGENRPSGNLCTPGTHVVMNDQLITEHCIPANCKTYYDEQWITAEVEVNRDSITHYIDGVNVISYKNPTIGGEYLDTTSKEIQDKSGQPLTKGYISLQSESHPIEFKNIEILEL</sequence>
<gene>
    <name evidence="2" type="ORF">OOZ35_08230</name>
</gene>
<comment type="caution">
    <text evidence="2">The sequence shown here is derived from an EMBL/GenBank/DDBJ whole genome shotgun (WGS) entry which is preliminary data.</text>
</comment>